<evidence type="ECO:0000313" key="4">
    <source>
        <dbReference type="Proteomes" id="UP000503462"/>
    </source>
</evidence>
<keyword evidence="4" id="KW-1185">Reference proteome</keyword>
<reference evidence="3 4" key="1">
    <citation type="journal article" date="2016" name="Sci. Rep.">
        <title>Peltaster fructicola genome reveals evolution from an invasive phytopathogen to an ectophytic parasite.</title>
        <authorList>
            <person name="Xu C."/>
            <person name="Chen H."/>
            <person name="Gleason M.L."/>
            <person name="Xu J.R."/>
            <person name="Liu H."/>
            <person name="Zhang R."/>
            <person name="Sun G."/>
        </authorList>
    </citation>
    <scope>NUCLEOTIDE SEQUENCE [LARGE SCALE GENOMIC DNA]</scope>
    <source>
        <strain evidence="3 4">LNHT1506</strain>
    </source>
</reference>
<dbReference type="SUPFAM" id="SSF51430">
    <property type="entry name" value="NAD(P)-linked oxidoreductase"/>
    <property type="match status" value="1"/>
</dbReference>
<gene>
    <name evidence="3" type="ORF">AMS68_003713</name>
</gene>
<dbReference type="InterPro" id="IPR023210">
    <property type="entry name" value="NADP_OxRdtase_dom"/>
</dbReference>
<accession>A0A6H0XU39</accession>
<proteinExistence type="predicted"/>
<dbReference type="EMBL" id="CP051140">
    <property type="protein sequence ID" value="QIW98195.1"/>
    <property type="molecule type" value="Genomic_DNA"/>
</dbReference>
<dbReference type="Gene3D" id="3.20.20.100">
    <property type="entry name" value="NADP-dependent oxidoreductase domain"/>
    <property type="match status" value="1"/>
</dbReference>
<dbReference type="Pfam" id="PF00248">
    <property type="entry name" value="Aldo_ket_red"/>
    <property type="match status" value="1"/>
</dbReference>
<dbReference type="Proteomes" id="UP000503462">
    <property type="component" value="Chromosome 2"/>
</dbReference>
<dbReference type="InterPro" id="IPR036812">
    <property type="entry name" value="NAD(P)_OxRdtase_dom_sf"/>
</dbReference>
<dbReference type="PANTHER" id="PTHR43364">
    <property type="entry name" value="NADH-SPECIFIC METHYLGLYOXAL REDUCTASE-RELATED"/>
    <property type="match status" value="1"/>
</dbReference>
<evidence type="ECO:0000256" key="1">
    <source>
        <dbReference type="ARBA" id="ARBA00023002"/>
    </source>
</evidence>
<protein>
    <recommendedName>
        <fullName evidence="2">NADP-dependent oxidoreductase domain-containing protein</fullName>
    </recommendedName>
</protein>
<dbReference type="GO" id="GO:0016491">
    <property type="term" value="F:oxidoreductase activity"/>
    <property type="evidence" value="ECO:0007669"/>
    <property type="project" value="UniProtKB-KW"/>
</dbReference>
<dbReference type="InterPro" id="IPR050523">
    <property type="entry name" value="AKR_Detox_Biosynth"/>
</dbReference>
<organism evidence="3 4">
    <name type="scientific">Peltaster fructicola</name>
    <dbReference type="NCBI Taxonomy" id="286661"/>
    <lineage>
        <taxon>Eukaryota</taxon>
        <taxon>Fungi</taxon>
        <taxon>Dikarya</taxon>
        <taxon>Ascomycota</taxon>
        <taxon>Pezizomycotina</taxon>
        <taxon>Dothideomycetes</taxon>
        <taxon>Dothideomycetes incertae sedis</taxon>
        <taxon>Peltaster</taxon>
    </lineage>
</organism>
<dbReference type="OrthoDB" id="48988at2759"/>
<dbReference type="AlphaFoldDB" id="A0A6H0XU39"/>
<feature type="domain" description="NADP-dependent oxidoreductase" evidence="2">
    <location>
        <begin position="8"/>
        <end position="290"/>
    </location>
</feature>
<evidence type="ECO:0000259" key="2">
    <source>
        <dbReference type="Pfam" id="PF00248"/>
    </source>
</evidence>
<dbReference type="PANTHER" id="PTHR43364:SF4">
    <property type="entry name" value="NAD(P)-LINKED OXIDOREDUCTASE SUPERFAMILY PROTEIN"/>
    <property type="match status" value="1"/>
</dbReference>
<evidence type="ECO:0000313" key="3">
    <source>
        <dbReference type="EMBL" id="QIW98195.1"/>
    </source>
</evidence>
<name>A0A6H0XU39_9PEZI</name>
<keyword evidence="1" id="KW-0560">Oxidoreductase</keyword>
<sequence>MSSQGLKIVWGAAGVRSDSAYGTQEQFDQIAKVLKAGGCDTLDTATLYGESEKLLSEFGANKEFTIDTKAVGGFNEKGTSDKETIIANGEASQKFFGKHLETLEGVNEIYKRGFFKRFGLSNFKVEDVQKAYDICKAKGYPLPSVYQGNYNPVARLQEDDLFPLLRKLNMSFYVYSPLAGGFLTKTKQDIQDGKGRFDPSNYIGEMYSGLYARPTLLESLAEWESIAKEEGIPRAELAYRWVNYNSPLNAKYGDAIIFGASSVQQAEQTLAGLKKGPLSDKAVKRIDAIWQNIKHEAPRDNLHK</sequence>